<dbReference type="AlphaFoldDB" id="A0A955ECN7"/>
<keyword evidence="1" id="KW-0472">Membrane</keyword>
<feature type="domain" description="Rhodanese" evidence="2">
    <location>
        <begin position="91"/>
        <end position="191"/>
    </location>
</feature>
<feature type="transmembrane region" description="Helical" evidence="1">
    <location>
        <begin position="12"/>
        <end position="31"/>
    </location>
</feature>
<dbReference type="SMART" id="SM00450">
    <property type="entry name" value="RHOD"/>
    <property type="match status" value="1"/>
</dbReference>
<comment type="caution">
    <text evidence="3">The sequence shown here is derived from an EMBL/GenBank/DDBJ whole genome shotgun (WGS) entry which is preliminary data.</text>
</comment>
<evidence type="ECO:0000313" key="3">
    <source>
        <dbReference type="EMBL" id="MCA9308128.1"/>
    </source>
</evidence>
<name>A0A955ECN7_UNCKA</name>
<dbReference type="Gene3D" id="3.40.250.10">
    <property type="entry name" value="Rhodanese-like domain"/>
    <property type="match status" value="1"/>
</dbReference>
<dbReference type="InterPro" id="IPR036873">
    <property type="entry name" value="Rhodanese-like_dom_sf"/>
</dbReference>
<dbReference type="CDD" id="cd00158">
    <property type="entry name" value="RHOD"/>
    <property type="match status" value="1"/>
</dbReference>
<keyword evidence="1" id="KW-1133">Transmembrane helix</keyword>
<evidence type="ECO:0000256" key="1">
    <source>
        <dbReference type="SAM" id="Phobius"/>
    </source>
</evidence>
<organism evidence="3 4">
    <name type="scientific">candidate division WWE3 bacterium</name>
    <dbReference type="NCBI Taxonomy" id="2053526"/>
    <lineage>
        <taxon>Bacteria</taxon>
        <taxon>Katanobacteria</taxon>
    </lineage>
</organism>
<reference evidence="3" key="1">
    <citation type="submission" date="2020-04" db="EMBL/GenBank/DDBJ databases">
        <authorList>
            <person name="Zhang T."/>
        </authorList>
    </citation>
    <scope>NUCLEOTIDE SEQUENCE</scope>
    <source>
        <strain evidence="3">HKST-UBA79</strain>
    </source>
</reference>
<dbReference type="PROSITE" id="PS50206">
    <property type="entry name" value="RHODANESE_3"/>
    <property type="match status" value="1"/>
</dbReference>
<gene>
    <name evidence="3" type="ORF">KC980_01320</name>
</gene>
<sequence>MRWFSNKIFISSFIGFLAGSVVTTLALLMFLSNYIPELRPLFASGHFNPISKPAYNPSEQKPESHLIADYYAASVATLVSPHGLRKDIMQGKKTFVLVDLRSEEEYLEEHVVGAVNIPAYRDRDHSAYDQVDRIVTQFRTLLAENPDKEVIVYCYSMPCMTGRKIGNMLAQHGIYVKELGVGWNEWRYHWELWNHPHEWSTTDVMDYISTGKDAGVFKGEVPLDQLSPCSIDDTLGC</sequence>
<accession>A0A955ECN7</accession>
<dbReference type="SUPFAM" id="SSF52821">
    <property type="entry name" value="Rhodanese/Cell cycle control phosphatase"/>
    <property type="match status" value="1"/>
</dbReference>
<reference evidence="3" key="2">
    <citation type="journal article" date="2021" name="Microbiome">
        <title>Successional dynamics and alternative stable states in a saline activated sludge microbial community over 9 years.</title>
        <authorList>
            <person name="Wang Y."/>
            <person name="Ye J."/>
            <person name="Ju F."/>
            <person name="Liu L."/>
            <person name="Boyd J.A."/>
            <person name="Deng Y."/>
            <person name="Parks D.H."/>
            <person name="Jiang X."/>
            <person name="Yin X."/>
            <person name="Woodcroft B.J."/>
            <person name="Tyson G.W."/>
            <person name="Hugenholtz P."/>
            <person name="Polz M.F."/>
            <person name="Zhang T."/>
        </authorList>
    </citation>
    <scope>NUCLEOTIDE SEQUENCE</scope>
    <source>
        <strain evidence="3">HKST-UBA79</strain>
    </source>
</reference>
<evidence type="ECO:0000259" key="2">
    <source>
        <dbReference type="PROSITE" id="PS50206"/>
    </source>
</evidence>
<protein>
    <submittedName>
        <fullName evidence="3">Rhodanese-like domain-containing protein</fullName>
    </submittedName>
</protein>
<dbReference type="EMBL" id="JAGQNX010000037">
    <property type="protein sequence ID" value="MCA9308128.1"/>
    <property type="molecule type" value="Genomic_DNA"/>
</dbReference>
<keyword evidence="1" id="KW-0812">Transmembrane</keyword>
<dbReference type="InterPro" id="IPR001763">
    <property type="entry name" value="Rhodanese-like_dom"/>
</dbReference>
<proteinExistence type="predicted"/>
<evidence type="ECO:0000313" key="4">
    <source>
        <dbReference type="Proteomes" id="UP000740557"/>
    </source>
</evidence>
<dbReference type="Proteomes" id="UP000740557">
    <property type="component" value="Unassembled WGS sequence"/>
</dbReference>
<dbReference type="Pfam" id="PF00581">
    <property type="entry name" value="Rhodanese"/>
    <property type="match status" value="1"/>
</dbReference>